<feature type="compositionally biased region" description="Low complexity" evidence="1">
    <location>
        <begin position="285"/>
        <end position="331"/>
    </location>
</feature>
<dbReference type="Proteomes" id="UP000023152">
    <property type="component" value="Unassembled WGS sequence"/>
</dbReference>
<gene>
    <name evidence="2" type="ORF">RFI_09755</name>
</gene>
<organism evidence="2 3">
    <name type="scientific">Reticulomyxa filosa</name>
    <dbReference type="NCBI Taxonomy" id="46433"/>
    <lineage>
        <taxon>Eukaryota</taxon>
        <taxon>Sar</taxon>
        <taxon>Rhizaria</taxon>
        <taxon>Retaria</taxon>
        <taxon>Foraminifera</taxon>
        <taxon>Monothalamids</taxon>
        <taxon>Reticulomyxidae</taxon>
        <taxon>Reticulomyxa</taxon>
    </lineage>
</organism>
<comment type="caution">
    <text evidence="2">The sequence shown here is derived from an EMBL/GenBank/DDBJ whole genome shotgun (WGS) entry which is preliminary data.</text>
</comment>
<sequence length="407" mass="46419">MKRDRRNCFECFKKTLEVYTFFPCIRAGVCHYLIFVSNCFFFPGTKTKYHCIGLMADDFEVLSVMSDDIADIQEDLGWQQDCVSPVQEEMNEEKSGGNGLRLTHHFLRNRKLTEKKNKTKQNTHLHGDKSSASEIYKNKTNKKKKTRKEEKEAPRREKKIMVLIGSLSKFEGLYKDSKNTKFLKGIFSNHKNIAQVLVTQKRKGWTATKKRDETVMYVFIVWKSGKELEKAWKEFHSRNKENQEKNAMNWKARVVLKTPTLVPTVSKKNKHQSQGKHKDSASATNNSNNGNNSNNATNNNNKNNNSNNNNNNNNNNSNNNNSNNNNNKMIMIGNINNNNNNNNNKVIMIGNNNNNDNNNDTLLSSEPPITNIGKPLASIAESNTILSEDVLAEMTPSPIPVNVKETQ</sequence>
<protein>
    <submittedName>
        <fullName evidence="2">Uncharacterized protein</fullName>
    </submittedName>
</protein>
<dbReference type="AlphaFoldDB" id="X6NPW3"/>
<dbReference type="PANTHER" id="PTHR42264">
    <property type="entry name" value="EPHRIN_REC_LIKE DOMAIN-CONTAINING PROTEIN"/>
    <property type="match status" value="1"/>
</dbReference>
<feature type="non-terminal residue" evidence="2">
    <location>
        <position position="407"/>
    </location>
</feature>
<accession>X6NPW3</accession>
<reference evidence="2 3" key="1">
    <citation type="journal article" date="2013" name="Curr. Biol.">
        <title>The Genome of the Foraminiferan Reticulomyxa filosa.</title>
        <authorList>
            <person name="Glockner G."/>
            <person name="Hulsmann N."/>
            <person name="Schleicher M."/>
            <person name="Noegel A.A."/>
            <person name="Eichinger L."/>
            <person name="Gallinger C."/>
            <person name="Pawlowski J."/>
            <person name="Sierra R."/>
            <person name="Euteneuer U."/>
            <person name="Pillet L."/>
            <person name="Moustafa A."/>
            <person name="Platzer M."/>
            <person name="Groth M."/>
            <person name="Szafranski K."/>
            <person name="Schliwa M."/>
        </authorList>
    </citation>
    <scope>NUCLEOTIDE SEQUENCE [LARGE SCALE GENOMIC DNA]</scope>
</reference>
<feature type="region of interest" description="Disordered" evidence="1">
    <location>
        <begin position="113"/>
        <end position="155"/>
    </location>
</feature>
<evidence type="ECO:0000256" key="1">
    <source>
        <dbReference type="SAM" id="MobiDB-lite"/>
    </source>
</evidence>
<evidence type="ECO:0000313" key="2">
    <source>
        <dbReference type="EMBL" id="ETO27377.1"/>
    </source>
</evidence>
<keyword evidence="3" id="KW-1185">Reference proteome</keyword>
<name>X6NPW3_RETFI</name>
<dbReference type="EMBL" id="ASPP01007300">
    <property type="protein sequence ID" value="ETO27377.1"/>
    <property type="molecule type" value="Genomic_DNA"/>
</dbReference>
<proteinExistence type="predicted"/>
<feature type="region of interest" description="Disordered" evidence="1">
    <location>
        <begin position="259"/>
        <end position="331"/>
    </location>
</feature>
<evidence type="ECO:0000313" key="3">
    <source>
        <dbReference type="Proteomes" id="UP000023152"/>
    </source>
</evidence>